<feature type="compositionally biased region" description="Pro residues" evidence="1">
    <location>
        <begin position="84"/>
        <end position="99"/>
    </location>
</feature>
<dbReference type="InterPro" id="IPR001810">
    <property type="entry name" value="F-box_dom"/>
</dbReference>
<dbReference type="SMART" id="SM00256">
    <property type="entry name" value="FBOX"/>
    <property type="match status" value="1"/>
</dbReference>
<protein>
    <recommendedName>
        <fullName evidence="2">F-box domain-containing protein</fullName>
    </recommendedName>
</protein>
<dbReference type="Proteomes" id="UP000092600">
    <property type="component" value="Unassembled WGS sequence"/>
</dbReference>
<dbReference type="Pfam" id="PF00646">
    <property type="entry name" value="F-box"/>
    <property type="match status" value="1"/>
</dbReference>
<dbReference type="PANTHER" id="PTHR46301:SF84">
    <property type="entry name" value="F-BOX ONLY PROTEIN 13"/>
    <property type="match status" value="1"/>
</dbReference>
<feature type="compositionally biased region" description="Low complexity" evidence="1">
    <location>
        <begin position="57"/>
        <end position="71"/>
    </location>
</feature>
<dbReference type="EMBL" id="LSRQ01006553">
    <property type="protein sequence ID" value="OAY66052.1"/>
    <property type="molecule type" value="Genomic_DNA"/>
</dbReference>
<proteinExistence type="predicted"/>
<evidence type="ECO:0000313" key="3">
    <source>
        <dbReference type="EMBL" id="OAY66052.1"/>
    </source>
</evidence>
<comment type="caution">
    <text evidence="3">The sequence shown here is derived from an EMBL/GenBank/DDBJ whole genome shotgun (WGS) entry which is preliminary data.</text>
</comment>
<dbReference type="AlphaFoldDB" id="A0A199UMF2"/>
<feature type="domain" description="F-box" evidence="2">
    <location>
        <begin position="22"/>
        <end position="69"/>
    </location>
</feature>
<name>A0A199UMF2_ANACO</name>
<feature type="region of interest" description="Disordered" evidence="1">
    <location>
        <begin position="53"/>
        <end position="116"/>
    </location>
</feature>
<reference evidence="3 4" key="1">
    <citation type="journal article" date="2016" name="DNA Res.">
        <title>The draft genome of MD-2 pineapple using hybrid error correction of long reads.</title>
        <authorList>
            <person name="Redwan R.M."/>
            <person name="Saidin A."/>
            <person name="Kumar S.V."/>
        </authorList>
    </citation>
    <scope>NUCLEOTIDE SEQUENCE [LARGE SCALE GENOMIC DNA]</scope>
    <source>
        <strain evidence="4">cv. MD2</strain>
        <tissue evidence="3">Leaf</tissue>
    </source>
</reference>
<dbReference type="GO" id="GO:0031146">
    <property type="term" value="P:SCF-dependent proteasomal ubiquitin-dependent protein catabolic process"/>
    <property type="evidence" value="ECO:0007669"/>
    <property type="project" value="TreeGrafter"/>
</dbReference>
<organism evidence="3 4">
    <name type="scientific">Ananas comosus</name>
    <name type="common">Pineapple</name>
    <name type="synonym">Ananas ananas</name>
    <dbReference type="NCBI Taxonomy" id="4615"/>
    <lineage>
        <taxon>Eukaryota</taxon>
        <taxon>Viridiplantae</taxon>
        <taxon>Streptophyta</taxon>
        <taxon>Embryophyta</taxon>
        <taxon>Tracheophyta</taxon>
        <taxon>Spermatophyta</taxon>
        <taxon>Magnoliopsida</taxon>
        <taxon>Liliopsida</taxon>
        <taxon>Poales</taxon>
        <taxon>Bromeliaceae</taxon>
        <taxon>Bromelioideae</taxon>
        <taxon>Ananas</taxon>
    </lineage>
</organism>
<gene>
    <name evidence="3" type="ORF">ACMD2_09856</name>
</gene>
<dbReference type="InterPro" id="IPR036047">
    <property type="entry name" value="F-box-like_dom_sf"/>
</dbReference>
<dbReference type="SUPFAM" id="SSF81383">
    <property type="entry name" value="F-box domain"/>
    <property type="match status" value="1"/>
</dbReference>
<dbReference type="PANTHER" id="PTHR46301">
    <property type="entry name" value="F-BOX/KELCH-REPEAT PROTEIN"/>
    <property type="match status" value="1"/>
</dbReference>
<feature type="region of interest" description="Disordered" evidence="1">
    <location>
        <begin position="1"/>
        <end position="24"/>
    </location>
</feature>
<dbReference type="PROSITE" id="PS50181">
    <property type="entry name" value="FBOX"/>
    <property type="match status" value="1"/>
</dbReference>
<dbReference type="GO" id="GO:0004842">
    <property type="term" value="F:ubiquitin-protein transferase activity"/>
    <property type="evidence" value="ECO:0007669"/>
    <property type="project" value="TreeGrafter"/>
</dbReference>
<sequence length="116" mass="12116">MDSKRSTTGKKRKSPLSSSTSSFAMDELGDDVLELVLARLPLPSLLRLRRVSKRWRSASSAASPSFLSACSRVPLRPPSSSSPNPSPTAPPPSSTPPPGNGASLLLLPAPPPPHAP</sequence>
<evidence type="ECO:0000313" key="4">
    <source>
        <dbReference type="Proteomes" id="UP000092600"/>
    </source>
</evidence>
<dbReference type="Gene3D" id="1.20.1280.50">
    <property type="match status" value="1"/>
</dbReference>
<evidence type="ECO:0000256" key="1">
    <source>
        <dbReference type="SAM" id="MobiDB-lite"/>
    </source>
</evidence>
<accession>A0A199UMF2</accession>
<evidence type="ECO:0000259" key="2">
    <source>
        <dbReference type="PROSITE" id="PS50181"/>
    </source>
</evidence>